<evidence type="ECO:0000313" key="1">
    <source>
        <dbReference type="EMBL" id="GBP07139.1"/>
    </source>
</evidence>
<keyword evidence="2" id="KW-1185">Reference proteome</keyword>
<protein>
    <submittedName>
        <fullName evidence="1">Uncharacterized protein</fullName>
    </submittedName>
</protein>
<dbReference type="AlphaFoldDB" id="A0A4C1SY70"/>
<evidence type="ECO:0000313" key="2">
    <source>
        <dbReference type="Proteomes" id="UP000299102"/>
    </source>
</evidence>
<accession>A0A4C1SY70</accession>
<proteinExistence type="predicted"/>
<reference evidence="1 2" key="1">
    <citation type="journal article" date="2019" name="Commun. Biol.">
        <title>The bagworm genome reveals a unique fibroin gene that provides high tensile strength.</title>
        <authorList>
            <person name="Kono N."/>
            <person name="Nakamura H."/>
            <person name="Ohtoshi R."/>
            <person name="Tomita M."/>
            <person name="Numata K."/>
            <person name="Arakawa K."/>
        </authorList>
    </citation>
    <scope>NUCLEOTIDE SEQUENCE [LARGE SCALE GENOMIC DNA]</scope>
</reference>
<dbReference type="EMBL" id="BGZK01000025">
    <property type="protein sequence ID" value="GBP07139.1"/>
    <property type="molecule type" value="Genomic_DNA"/>
</dbReference>
<name>A0A4C1SY70_EUMVA</name>
<organism evidence="1 2">
    <name type="scientific">Eumeta variegata</name>
    <name type="common">Bagworm moth</name>
    <name type="synonym">Eumeta japonica</name>
    <dbReference type="NCBI Taxonomy" id="151549"/>
    <lineage>
        <taxon>Eukaryota</taxon>
        <taxon>Metazoa</taxon>
        <taxon>Ecdysozoa</taxon>
        <taxon>Arthropoda</taxon>
        <taxon>Hexapoda</taxon>
        <taxon>Insecta</taxon>
        <taxon>Pterygota</taxon>
        <taxon>Neoptera</taxon>
        <taxon>Endopterygota</taxon>
        <taxon>Lepidoptera</taxon>
        <taxon>Glossata</taxon>
        <taxon>Ditrysia</taxon>
        <taxon>Tineoidea</taxon>
        <taxon>Psychidae</taxon>
        <taxon>Oiketicinae</taxon>
        <taxon>Eumeta</taxon>
    </lineage>
</organism>
<gene>
    <name evidence="1" type="ORF">EVAR_92050_1</name>
</gene>
<sequence>MGVSSFNSDNYPEAFYKKELIKVNKPIHEIESFSDLPVHVQILADTIPPAHRTAPRAADRSGEAQTLNYIKILTSARGRGPRPAAIGRLFYFTADAITERDASGVPMPRPAATKSRIF</sequence>
<comment type="caution">
    <text evidence="1">The sequence shown here is derived from an EMBL/GenBank/DDBJ whole genome shotgun (WGS) entry which is preliminary data.</text>
</comment>
<dbReference type="Proteomes" id="UP000299102">
    <property type="component" value="Unassembled WGS sequence"/>
</dbReference>